<dbReference type="EMBL" id="BLAB01000001">
    <property type="protein sequence ID" value="GER94290.1"/>
    <property type="molecule type" value="Genomic_DNA"/>
</dbReference>
<name>A0A5J4L5X0_9ZZZZ</name>
<comment type="caution">
    <text evidence="1">The sequence shown here is derived from an EMBL/GenBank/DDBJ whole genome shotgun (WGS) entry which is preliminary data.</text>
</comment>
<proteinExistence type="predicted"/>
<organism evidence="1">
    <name type="scientific">hot springs metagenome</name>
    <dbReference type="NCBI Taxonomy" id="433727"/>
    <lineage>
        <taxon>unclassified sequences</taxon>
        <taxon>metagenomes</taxon>
        <taxon>ecological metagenomes</taxon>
    </lineage>
</organism>
<sequence>MWKKRGFFEIIIVNIEWGNYAWLWSKKISAGDSERLIGKMVEK</sequence>
<accession>A0A5J4L5X0</accession>
<evidence type="ECO:0000313" key="1">
    <source>
        <dbReference type="EMBL" id="GER94290.1"/>
    </source>
</evidence>
<reference evidence="1" key="1">
    <citation type="submission" date="2019-10" db="EMBL/GenBank/DDBJ databases">
        <title>Metagenomic sequencing of thiosulfate-disproportionating enrichment culture.</title>
        <authorList>
            <person name="Umezawa K."/>
            <person name="Kojima H."/>
            <person name="Fukui M."/>
        </authorList>
    </citation>
    <scope>NUCLEOTIDE SEQUENCE</scope>
    <source>
        <strain evidence="1">45J</strain>
    </source>
</reference>
<gene>
    <name evidence="1" type="ORF">A45J_2051</name>
</gene>
<dbReference type="AlphaFoldDB" id="A0A5J4L5X0"/>
<protein>
    <submittedName>
        <fullName evidence="1">Uncharacterized protein</fullName>
    </submittedName>
</protein>